<dbReference type="InterPro" id="IPR019422">
    <property type="entry name" value="7TM_GPCR_serpentine_rcpt_Srh"/>
</dbReference>
<dbReference type="Proteomes" id="UP000008549">
    <property type="component" value="Unassembled WGS sequence"/>
</dbReference>
<dbReference type="InterPro" id="IPR053220">
    <property type="entry name" value="Nematode_rcpt-like_serp_H"/>
</dbReference>
<feature type="transmembrane region" description="Helical" evidence="1">
    <location>
        <begin position="100"/>
        <end position="121"/>
    </location>
</feature>
<dbReference type="CTD" id="8579060"/>
<reference evidence="2 3" key="1">
    <citation type="journal article" date="2003" name="PLoS Biol.">
        <title>The genome sequence of Caenorhabditis briggsae: a platform for comparative genomics.</title>
        <authorList>
            <person name="Stein L.D."/>
            <person name="Bao Z."/>
            <person name="Blasiar D."/>
            <person name="Blumenthal T."/>
            <person name="Brent M.R."/>
            <person name="Chen N."/>
            <person name="Chinwalla A."/>
            <person name="Clarke L."/>
            <person name="Clee C."/>
            <person name="Coghlan A."/>
            <person name="Coulson A."/>
            <person name="D'Eustachio P."/>
            <person name="Fitch D.H."/>
            <person name="Fulton L.A."/>
            <person name="Fulton R.E."/>
            <person name="Griffiths-Jones S."/>
            <person name="Harris T.W."/>
            <person name="Hillier L.W."/>
            <person name="Kamath R."/>
            <person name="Kuwabara P.E."/>
            <person name="Mardis E.R."/>
            <person name="Marra M.A."/>
            <person name="Miner T.L."/>
            <person name="Minx P."/>
            <person name="Mullikin J.C."/>
            <person name="Plumb R.W."/>
            <person name="Rogers J."/>
            <person name="Schein J.E."/>
            <person name="Sohrmann M."/>
            <person name="Spieth J."/>
            <person name="Stajich J.E."/>
            <person name="Wei C."/>
            <person name="Willey D."/>
            <person name="Wilson R.K."/>
            <person name="Durbin R."/>
            <person name="Waterston R.H."/>
        </authorList>
    </citation>
    <scope>NUCLEOTIDE SEQUENCE [LARGE SCALE GENOMIC DNA]</scope>
    <source>
        <strain evidence="2 3">AF16</strain>
    </source>
</reference>
<evidence type="ECO:0000313" key="3">
    <source>
        <dbReference type="Proteomes" id="UP000008549"/>
    </source>
</evidence>
<gene>
    <name evidence="2 4" type="ORF">CBG09561</name>
    <name evidence="2" type="ORF">CBG_09561</name>
</gene>
<feature type="transmembrane region" description="Helical" evidence="1">
    <location>
        <begin position="283"/>
        <end position="305"/>
    </location>
</feature>
<dbReference type="EMBL" id="HE600998">
    <property type="protein sequence ID" value="CAP29045.2"/>
    <property type="molecule type" value="Genomic_DNA"/>
</dbReference>
<sequence length="347" mass="39775">MYSPALCHGDELFFENKNSFQITSHIISALFLPINCWGIYCITRKTPKSMRPVKLYLLNLHIWCTLFDLFCGSLITPFFFFPSLSGSPIGLLTVVGVPTLIQICLTFCVFGGLCSAIIYVFENRQYVLCENTNIFRLENSKARVFYYGFVFAYCCLSIYPFSWNIPEQNNAKLRILDMIPCPNSEFFSNNTYVFKGPEDTAAFGYLGLCFTIFLASQISFFGGNCFYMLYAWDNITLSAHSKRLQRKFFITICIQIFIPMWVVVLPLSYFLGSLFTGYYSQSLNNLTSVFFSCHGFISTICLLFMNPPYREATFHMLSPFCSPSFKNRLVESNRPGRTSFAVTTHSK</sequence>
<dbReference type="eggNOG" id="ENOG502SY7B">
    <property type="taxonomic scope" value="Eukaryota"/>
</dbReference>
<feature type="transmembrane region" description="Helical" evidence="1">
    <location>
        <begin position="144"/>
        <end position="163"/>
    </location>
</feature>
<dbReference type="PANTHER" id="PTHR22941">
    <property type="entry name" value="SERPENTINE RECEPTOR"/>
    <property type="match status" value="1"/>
</dbReference>
<evidence type="ECO:0000313" key="2">
    <source>
        <dbReference type="EMBL" id="CAP29045.2"/>
    </source>
</evidence>
<keyword evidence="1" id="KW-0812">Transmembrane</keyword>
<dbReference type="InParanoid" id="A8X8T4"/>
<feature type="transmembrane region" description="Helical" evidence="1">
    <location>
        <begin position="22"/>
        <end position="43"/>
    </location>
</feature>
<keyword evidence="1" id="KW-1133">Transmembrane helix</keyword>
<accession>A8X8T4</accession>
<reference evidence="2 3" key="2">
    <citation type="journal article" date="2011" name="PLoS Genet.">
        <title>Caenorhabditis briggsae recombinant inbred line genotypes reveal inter-strain incompatibility and the evolution of recombination.</title>
        <authorList>
            <person name="Ross J.A."/>
            <person name="Koboldt D.C."/>
            <person name="Staisch J.E."/>
            <person name="Chamberlin H.M."/>
            <person name="Gupta B.P."/>
            <person name="Miller R.D."/>
            <person name="Baird S.E."/>
            <person name="Haag E.S."/>
        </authorList>
    </citation>
    <scope>NUCLEOTIDE SEQUENCE [LARGE SCALE GENOMIC DNA]</scope>
    <source>
        <strain evidence="2 3">AF16</strain>
    </source>
</reference>
<organism evidence="2 3">
    <name type="scientific">Caenorhabditis briggsae</name>
    <dbReference type="NCBI Taxonomy" id="6238"/>
    <lineage>
        <taxon>Eukaryota</taxon>
        <taxon>Metazoa</taxon>
        <taxon>Ecdysozoa</taxon>
        <taxon>Nematoda</taxon>
        <taxon>Chromadorea</taxon>
        <taxon>Rhabditida</taxon>
        <taxon>Rhabditina</taxon>
        <taxon>Rhabditomorpha</taxon>
        <taxon>Rhabditoidea</taxon>
        <taxon>Rhabditidae</taxon>
        <taxon>Peloderinae</taxon>
        <taxon>Caenorhabditis</taxon>
    </lineage>
</organism>
<dbReference type="AlphaFoldDB" id="A8X8T4"/>
<feature type="transmembrane region" description="Helical" evidence="1">
    <location>
        <begin position="248"/>
        <end position="271"/>
    </location>
</feature>
<feature type="transmembrane region" description="Helical" evidence="1">
    <location>
        <begin position="55"/>
        <end position="80"/>
    </location>
</feature>
<dbReference type="WormBase" id="CBG09561">
    <property type="protein sequence ID" value="CBP34477"/>
    <property type="gene ID" value="WBGene00031124"/>
</dbReference>
<feature type="transmembrane region" description="Helical" evidence="1">
    <location>
        <begin position="202"/>
        <end position="227"/>
    </location>
</feature>
<dbReference type="GeneID" id="8579060"/>
<keyword evidence="1" id="KW-0472">Membrane</keyword>
<dbReference type="Pfam" id="PF10318">
    <property type="entry name" value="7TM_GPCR_Srh"/>
    <property type="match status" value="1"/>
</dbReference>
<name>A8X8T4_CAEBR</name>
<dbReference type="PANTHER" id="PTHR22941:SF7">
    <property type="entry name" value="SERPENTINE RECEPTOR, CLASS H"/>
    <property type="match status" value="1"/>
</dbReference>
<dbReference type="RefSeq" id="XP_002637064.2">
    <property type="nucleotide sequence ID" value="XM_002637018.2"/>
</dbReference>
<protein>
    <submittedName>
        <fullName evidence="2">Protein CBG09561</fullName>
    </submittedName>
</protein>
<dbReference type="KEGG" id="cbr:CBG_09561"/>
<evidence type="ECO:0000256" key="1">
    <source>
        <dbReference type="SAM" id="Phobius"/>
    </source>
</evidence>
<dbReference type="SUPFAM" id="SSF81321">
    <property type="entry name" value="Family A G protein-coupled receptor-like"/>
    <property type="match status" value="1"/>
</dbReference>
<dbReference type="OMA" id="SWNIPEQ"/>
<evidence type="ECO:0000313" key="4">
    <source>
        <dbReference type="WormBase" id="CBG09561"/>
    </source>
</evidence>
<dbReference type="HOGENOM" id="CLU_042960_0_1_1"/>
<keyword evidence="3" id="KW-1185">Reference proteome</keyword>
<proteinExistence type="predicted"/>